<evidence type="ECO:0000256" key="10">
    <source>
        <dbReference type="PIRSR" id="PIRSR004682-1"/>
    </source>
</evidence>
<dbReference type="PANTHER" id="PTHR42891:SF1">
    <property type="entry name" value="D-GLYCERO-BETA-D-MANNO-HEPTOSE-1,7-BISPHOSPHATE 7-PHOSPHATASE"/>
    <property type="match status" value="1"/>
</dbReference>
<evidence type="ECO:0000256" key="11">
    <source>
        <dbReference type="PIRSR" id="PIRSR004682-2"/>
    </source>
</evidence>
<keyword evidence="13" id="KW-0862">Zinc</keyword>
<dbReference type="Proteomes" id="UP000177594">
    <property type="component" value="Unassembled WGS sequence"/>
</dbReference>
<feature type="binding site" evidence="11">
    <location>
        <begin position="14"/>
        <end position="16"/>
    </location>
    <ligand>
        <name>substrate</name>
    </ligand>
</feature>
<feature type="binding site" evidence="11">
    <location>
        <begin position="56"/>
        <end position="59"/>
    </location>
    <ligand>
        <name>substrate</name>
    </ligand>
</feature>
<dbReference type="PANTHER" id="PTHR42891">
    <property type="entry name" value="D-GLYCERO-BETA-D-MANNO-HEPTOSE-1,7-BISPHOSPHATE 7-PHOSPHATASE"/>
    <property type="match status" value="1"/>
</dbReference>
<evidence type="ECO:0000256" key="7">
    <source>
        <dbReference type="ARBA" id="ARBA00023277"/>
    </source>
</evidence>
<organism evidence="14 15">
    <name type="scientific">Candidatus Yanofskybacteria bacterium RIFCSPHIGHO2_01_FULL_39_8b</name>
    <dbReference type="NCBI Taxonomy" id="1802659"/>
    <lineage>
        <taxon>Bacteria</taxon>
        <taxon>Candidatus Yanofskyibacteriota</taxon>
    </lineage>
</organism>
<feature type="active site" description="Proton donor" evidence="10">
    <location>
        <position position="16"/>
    </location>
</feature>
<dbReference type="GO" id="GO:0005737">
    <property type="term" value="C:cytoplasm"/>
    <property type="evidence" value="ECO:0007669"/>
    <property type="project" value="UniProtKB-SubCell"/>
</dbReference>
<dbReference type="GO" id="GO:0046872">
    <property type="term" value="F:metal ion binding"/>
    <property type="evidence" value="ECO:0007669"/>
    <property type="project" value="UniProtKB-KW"/>
</dbReference>
<dbReference type="SUPFAM" id="SSF56784">
    <property type="entry name" value="HAD-like"/>
    <property type="match status" value="1"/>
</dbReference>
<proteinExistence type="inferred from homology"/>
<dbReference type="PIRSF" id="PIRSF004682">
    <property type="entry name" value="GmhB"/>
    <property type="match status" value="1"/>
</dbReference>
<protein>
    <recommendedName>
        <fullName evidence="8 9">D,D-heptose 1,7-bisphosphate phosphatase</fullName>
        <ecNumber evidence="9">3.1.3.-</ecNumber>
    </recommendedName>
</protein>
<dbReference type="InterPro" id="IPR006543">
    <property type="entry name" value="Histidinol-phos"/>
</dbReference>
<dbReference type="NCBIfam" id="TIGR01656">
    <property type="entry name" value="Histidinol-ppas"/>
    <property type="match status" value="1"/>
</dbReference>
<dbReference type="AlphaFoldDB" id="A0A1F8EF21"/>
<feature type="binding site" evidence="11">
    <location>
        <begin position="22"/>
        <end position="25"/>
    </location>
    <ligand>
        <name>substrate</name>
    </ligand>
</feature>
<evidence type="ECO:0000313" key="14">
    <source>
        <dbReference type="EMBL" id="OGM99420.1"/>
    </source>
</evidence>
<comment type="cofactor">
    <cofactor evidence="1 13">
        <name>Mg(2+)</name>
        <dbReference type="ChEBI" id="CHEBI:18420"/>
    </cofactor>
</comment>
<reference evidence="14 15" key="1">
    <citation type="journal article" date="2016" name="Nat. Commun.">
        <title>Thousands of microbial genomes shed light on interconnected biogeochemical processes in an aquifer system.</title>
        <authorList>
            <person name="Anantharaman K."/>
            <person name="Brown C.T."/>
            <person name="Hug L.A."/>
            <person name="Sharon I."/>
            <person name="Castelle C.J."/>
            <person name="Probst A.J."/>
            <person name="Thomas B.C."/>
            <person name="Singh A."/>
            <person name="Wilkins M.J."/>
            <person name="Karaoz U."/>
            <person name="Brodie E.L."/>
            <person name="Williams K.H."/>
            <person name="Hubbard S.S."/>
            <person name="Banfield J.F."/>
        </authorList>
    </citation>
    <scope>NUCLEOTIDE SEQUENCE [LARGE SCALE GENOMIC DNA]</scope>
</reference>
<evidence type="ECO:0000256" key="4">
    <source>
        <dbReference type="ARBA" id="ARBA00022490"/>
    </source>
</evidence>
<dbReference type="EMBL" id="MGIZ01000020">
    <property type="protein sequence ID" value="OGM99420.1"/>
    <property type="molecule type" value="Genomic_DNA"/>
</dbReference>
<evidence type="ECO:0000256" key="13">
    <source>
        <dbReference type="PIRSR" id="PIRSR004682-4"/>
    </source>
</evidence>
<evidence type="ECO:0000256" key="2">
    <source>
        <dbReference type="ARBA" id="ARBA00004496"/>
    </source>
</evidence>
<evidence type="ECO:0000256" key="6">
    <source>
        <dbReference type="ARBA" id="ARBA00022801"/>
    </source>
</evidence>
<comment type="subunit">
    <text evidence="3">Monomer.</text>
</comment>
<keyword evidence="4 9" id="KW-0963">Cytoplasm</keyword>
<feature type="binding site" evidence="13">
    <location>
        <position position="95"/>
    </location>
    <ligand>
        <name>Zn(2+)</name>
        <dbReference type="ChEBI" id="CHEBI:29105"/>
    </ligand>
</feature>
<evidence type="ECO:0000256" key="3">
    <source>
        <dbReference type="ARBA" id="ARBA00011245"/>
    </source>
</evidence>
<dbReference type="InterPro" id="IPR006549">
    <property type="entry name" value="HAD-SF_hydro_IIIA"/>
</dbReference>
<feature type="binding site" evidence="11">
    <location>
        <position position="135"/>
    </location>
    <ligand>
        <name>substrate</name>
    </ligand>
</feature>
<dbReference type="EC" id="3.1.3.-" evidence="9"/>
<feature type="site" description="Stabilizes the phosphoryl group" evidence="12">
    <location>
        <position position="56"/>
    </location>
</feature>
<comment type="cofactor">
    <cofactor evidence="13">
        <name>Zn(2+)</name>
        <dbReference type="ChEBI" id="CHEBI:29105"/>
    </cofactor>
</comment>
<evidence type="ECO:0000256" key="5">
    <source>
        <dbReference type="ARBA" id="ARBA00022723"/>
    </source>
</evidence>
<feature type="binding site" evidence="11">
    <location>
        <begin position="108"/>
        <end position="109"/>
    </location>
    <ligand>
        <name>substrate</name>
    </ligand>
</feature>
<dbReference type="InterPro" id="IPR036412">
    <property type="entry name" value="HAD-like_sf"/>
</dbReference>
<name>A0A1F8EF21_9BACT</name>
<comment type="subcellular location">
    <subcellularLocation>
        <location evidence="2 9">Cytoplasm</location>
    </subcellularLocation>
</comment>
<evidence type="ECO:0000256" key="1">
    <source>
        <dbReference type="ARBA" id="ARBA00001946"/>
    </source>
</evidence>
<evidence type="ECO:0000256" key="12">
    <source>
        <dbReference type="PIRSR" id="PIRSR004682-3"/>
    </source>
</evidence>
<dbReference type="CDD" id="cd07503">
    <property type="entry name" value="HAD_HisB-N"/>
    <property type="match status" value="1"/>
</dbReference>
<feature type="binding site" evidence="13">
    <location>
        <position position="135"/>
    </location>
    <ligand>
        <name>Mg(2+)</name>
        <dbReference type="ChEBI" id="CHEBI:18420"/>
    </ligand>
</feature>
<gene>
    <name evidence="14" type="ORF">A2817_03350</name>
</gene>
<accession>A0A1F8EF21</accession>
<evidence type="ECO:0000256" key="8">
    <source>
        <dbReference type="ARBA" id="ARBA00031828"/>
    </source>
</evidence>
<dbReference type="GO" id="GO:0016791">
    <property type="term" value="F:phosphatase activity"/>
    <property type="evidence" value="ECO:0007669"/>
    <property type="project" value="InterPro"/>
</dbReference>
<dbReference type="Gene3D" id="3.40.50.1000">
    <property type="entry name" value="HAD superfamily/HAD-like"/>
    <property type="match status" value="1"/>
</dbReference>
<keyword evidence="5 13" id="KW-0479">Metal-binding</keyword>
<evidence type="ECO:0000256" key="9">
    <source>
        <dbReference type="PIRNR" id="PIRNR004682"/>
    </source>
</evidence>
<keyword evidence="7 9" id="KW-0119">Carbohydrate metabolism</keyword>
<feature type="binding site" evidence="13">
    <location>
        <position position="105"/>
    </location>
    <ligand>
        <name>Zn(2+)</name>
        <dbReference type="ChEBI" id="CHEBI:29105"/>
    </ligand>
</feature>
<feature type="binding site" evidence="13">
    <location>
        <position position="16"/>
    </location>
    <ligand>
        <name>Mg(2+)</name>
        <dbReference type="ChEBI" id="CHEBI:18420"/>
    </ligand>
</feature>
<dbReference type="GO" id="GO:0005975">
    <property type="term" value="P:carbohydrate metabolic process"/>
    <property type="evidence" value="ECO:0007669"/>
    <property type="project" value="InterPro"/>
</dbReference>
<feature type="binding site" evidence="13">
    <location>
        <position position="107"/>
    </location>
    <ligand>
        <name>Zn(2+)</name>
        <dbReference type="ChEBI" id="CHEBI:29105"/>
    </ligand>
</feature>
<feature type="binding site" evidence="13">
    <location>
        <position position="14"/>
    </location>
    <ligand>
        <name>Mg(2+)</name>
        <dbReference type="ChEBI" id="CHEBI:18420"/>
    </ligand>
</feature>
<dbReference type="NCBIfam" id="TIGR01662">
    <property type="entry name" value="HAD-SF-IIIA"/>
    <property type="match status" value="1"/>
</dbReference>
<feature type="active site" description="Nucleophile" evidence="10">
    <location>
        <position position="14"/>
    </location>
</feature>
<keyword evidence="6 9" id="KW-0378">Hydrolase</keyword>
<keyword evidence="13" id="KW-0460">Magnesium</keyword>
<dbReference type="InterPro" id="IPR023214">
    <property type="entry name" value="HAD_sf"/>
</dbReference>
<feature type="site" description="Contributes to substrate recognition" evidence="12">
    <location>
        <position position="108"/>
    </location>
</feature>
<evidence type="ECO:0000313" key="15">
    <source>
        <dbReference type="Proteomes" id="UP000177594"/>
    </source>
</evidence>
<feature type="binding site" evidence="13">
    <location>
        <position position="97"/>
    </location>
    <ligand>
        <name>Zn(2+)</name>
        <dbReference type="ChEBI" id="CHEBI:29105"/>
    </ligand>
</feature>
<comment type="similarity">
    <text evidence="9">Belongs to the gmhB family.</text>
</comment>
<dbReference type="InterPro" id="IPR004446">
    <property type="entry name" value="Heptose_bisP_phosphatase"/>
</dbReference>
<sequence>MPKNKPSSKFIILDRDGTIIEDRGYIHKIKDMKFLPGAVRGLKKLQNAGFRFIIITNQAGLARGIYNHAQFNIFNQELIKRLGTKNIKIEKTYYCPHHPEFTRSCRCRKPKKGMVLQAAKEFGFNISKCVYIGDKDSDMELGKNCKGITVLIENSQYPNRIQPDYKAKNLYHAFKVLAKTRVI</sequence>
<feature type="site" description="Stabilizes the phosphoryl group" evidence="12">
    <location>
        <position position="109"/>
    </location>
</feature>
<feature type="binding site" evidence="13">
    <location>
        <position position="134"/>
    </location>
    <ligand>
        <name>Mg(2+)</name>
        <dbReference type="ChEBI" id="CHEBI:18420"/>
    </ligand>
</feature>
<comment type="caution">
    <text evidence="14">The sequence shown here is derived from an EMBL/GenBank/DDBJ whole genome shotgun (WGS) entry which is preliminary data.</text>
</comment>
<dbReference type="InterPro" id="IPR013954">
    <property type="entry name" value="PNK3P"/>
</dbReference>
<dbReference type="Pfam" id="PF08645">
    <property type="entry name" value="PNK3P"/>
    <property type="match status" value="1"/>
</dbReference>